<evidence type="ECO:0000256" key="5">
    <source>
        <dbReference type="ARBA" id="ARBA00022679"/>
    </source>
</evidence>
<protein>
    <recommendedName>
        <fullName evidence="4 17">DNA polymerase I</fullName>
        <ecNumber evidence="3 17">2.7.7.7</ecNumber>
    </recommendedName>
</protein>
<evidence type="ECO:0000259" key="20">
    <source>
        <dbReference type="SMART" id="SM00475"/>
    </source>
</evidence>
<dbReference type="InterPro" id="IPR019760">
    <property type="entry name" value="DNA-dir_DNA_pol_A_CS"/>
</dbReference>
<dbReference type="PANTHER" id="PTHR10133:SF27">
    <property type="entry name" value="DNA POLYMERASE NU"/>
    <property type="match status" value="1"/>
</dbReference>
<evidence type="ECO:0000256" key="10">
    <source>
        <dbReference type="ARBA" id="ARBA00022801"/>
    </source>
</evidence>
<feature type="domain" description="5'-3' exonuclease" evidence="20">
    <location>
        <begin position="5"/>
        <end position="268"/>
    </location>
</feature>
<evidence type="ECO:0000256" key="14">
    <source>
        <dbReference type="ARBA" id="ARBA00023204"/>
    </source>
</evidence>
<gene>
    <name evidence="18 22" type="primary">polA</name>
    <name evidence="22" type="ORF">ERCICURT3053_015</name>
</gene>
<comment type="catalytic activity">
    <reaction evidence="15 18">
        <text>DNA(n) + a 2'-deoxyribonucleoside 5'-triphosphate = DNA(n+1) + diphosphate</text>
        <dbReference type="Rhea" id="RHEA:22508"/>
        <dbReference type="Rhea" id="RHEA-COMP:17339"/>
        <dbReference type="Rhea" id="RHEA-COMP:17340"/>
        <dbReference type="ChEBI" id="CHEBI:33019"/>
        <dbReference type="ChEBI" id="CHEBI:61560"/>
        <dbReference type="ChEBI" id="CHEBI:173112"/>
        <dbReference type="EC" id="2.7.7.7"/>
    </reaction>
</comment>
<dbReference type="Gene3D" id="1.10.150.20">
    <property type="entry name" value="5' to 3' exonuclease, C-terminal subdomain"/>
    <property type="match status" value="2"/>
</dbReference>
<evidence type="ECO:0000256" key="15">
    <source>
        <dbReference type="ARBA" id="ARBA00049244"/>
    </source>
</evidence>
<dbReference type="Gene3D" id="3.30.70.370">
    <property type="match status" value="1"/>
</dbReference>
<comment type="subunit">
    <text evidence="2">Single-chain monomer with multiple functions.</text>
</comment>
<dbReference type="InterPro" id="IPR002562">
    <property type="entry name" value="3'-5'_exonuclease_dom"/>
</dbReference>
<keyword evidence="14 18" id="KW-0234">DNA repair</keyword>
<dbReference type="InterPro" id="IPR018320">
    <property type="entry name" value="DNA_polymerase_1"/>
</dbReference>
<dbReference type="Pfam" id="PF01612">
    <property type="entry name" value="DNA_pol_A_exo1"/>
    <property type="match status" value="1"/>
</dbReference>
<dbReference type="InterPro" id="IPR008918">
    <property type="entry name" value="HhH2"/>
</dbReference>
<dbReference type="SMART" id="SM00482">
    <property type="entry name" value="POLAc"/>
    <property type="match status" value="1"/>
</dbReference>
<dbReference type="GO" id="GO:0006261">
    <property type="term" value="P:DNA-templated DNA replication"/>
    <property type="evidence" value="ECO:0007669"/>
    <property type="project" value="UniProtKB-UniRule"/>
</dbReference>
<dbReference type="SUPFAM" id="SSF53098">
    <property type="entry name" value="Ribonuclease H-like"/>
    <property type="match status" value="1"/>
</dbReference>
<dbReference type="Pfam" id="PF02739">
    <property type="entry name" value="5_3_exonuc_N"/>
    <property type="match status" value="1"/>
</dbReference>
<dbReference type="SMART" id="SM00474">
    <property type="entry name" value="35EXOc"/>
    <property type="match status" value="1"/>
</dbReference>
<sequence length="931" mass="106541">MITIEKNLLILVDGSSYLYRAYYAFPSFTNNSGFPTGAIYGVLSMFRRLFLKYKPSHIAVIFDAKGKTFRDDIFVEYKIYRPPIPQELKVQIDPLHKIIKAMGIPLLVIPGVEADDVIGTLALAAEKDGFNVLISTNDKDMAQLVTDNIKLIHLVSHKIIGPKEVLDQYGIPPELIIDFLALMGDSSDNIPGVPGVGIKTAQFLLRTFGGIIKIYSDLEKVASLSFRGSQTIMTKLEINKETAFLSYKLATIKTDVLLEWTSGQLIKRSPSIQELIKLLIFYNLRRWVVYLKEDQWWLDSFHKEKIAIPNSAPILKERDLPESVHELLLSNYSSILDKQVFSLWLKTIQNKKFFSFALHTHSSSKLHINIIGLSLAITLGHAAYLPISHDYLNVPVQLQCSYVLSSLKPLFEDKNIMKVGHNFHYIQKIFKKHNIVLKGALFDTMLASYVLNSRCHSNDLLKLAESWLNHKTVKLTEITKPGSNRLNFYKIPLDIATYYAAECADIILKLYFKLFSELEKNLELRYIFENIETVLVPVIARIENNGVLIDCSILEVHSQELNDRLHSLKQEAYRLAGKSFNLLSPKQIQEIIYDLQNTNSIKNKSDVLCSSTKDILIDVTKKNLLHEIILEYRSLFKLKSTYTDKLPFMITPSSNRIHTSYHQALTITGRLSSSHPNLQNIPIRSREGRRIRQAFIAEKNYYILSSDYSQIELRIIAHLSQDQNLLLAFSKEQDIHCSMASEVFGVAINSVSQQQRRTAKAINFGLIYGMSSFGLARYLNISIKEAKIYRDRYFSQYQRILDFIIKTQREVVEKGYASTLNGRRIYFPDITSTNTIRRKAAERSAVNALIQGTAADIIKKTMIDVDKWLLTQDSYKIKMIMQVHDELVFEVRKDIIEETSVQIRQLMESVIKLDVPLSVNIGVGYNWDQTH</sequence>
<dbReference type="InterPro" id="IPR020045">
    <property type="entry name" value="DNA_polI_H3TH"/>
</dbReference>
<dbReference type="Proteomes" id="UP000294364">
    <property type="component" value="Chromosome"/>
</dbReference>
<dbReference type="EMBL" id="LR217698">
    <property type="protein sequence ID" value="VFP78352.1"/>
    <property type="molecule type" value="Genomic_DNA"/>
</dbReference>
<evidence type="ECO:0000256" key="16">
    <source>
        <dbReference type="ARBA" id="ARBA00060162"/>
    </source>
</evidence>
<feature type="domain" description="3'-5' exonuclease" evidence="19">
    <location>
        <begin position="332"/>
        <end position="519"/>
    </location>
</feature>
<keyword evidence="6 18" id="KW-0548">Nucleotidyltransferase</keyword>
<dbReference type="EC" id="2.7.7.7" evidence="3 17"/>
<evidence type="ECO:0000256" key="13">
    <source>
        <dbReference type="ARBA" id="ARBA00023125"/>
    </source>
</evidence>
<evidence type="ECO:0000313" key="23">
    <source>
        <dbReference type="Proteomes" id="UP000294364"/>
    </source>
</evidence>
<dbReference type="FunFam" id="1.10.150.20:FF:000002">
    <property type="entry name" value="DNA polymerase I"/>
    <property type="match status" value="1"/>
</dbReference>
<evidence type="ECO:0000256" key="12">
    <source>
        <dbReference type="ARBA" id="ARBA00022932"/>
    </source>
</evidence>
<name>A0A451CZB3_9GAMM</name>
<keyword evidence="8" id="KW-0540">Nuclease</keyword>
<dbReference type="SMART" id="SM00279">
    <property type="entry name" value="HhH2"/>
    <property type="match status" value="1"/>
</dbReference>
<dbReference type="Pfam" id="PF00476">
    <property type="entry name" value="DNA_pol_A"/>
    <property type="match status" value="1"/>
</dbReference>
<dbReference type="NCBIfam" id="NF004397">
    <property type="entry name" value="PRK05755.1"/>
    <property type="match status" value="1"/>
</dbReference>
<dbReference type="Gene3D" id="1.20.1060.10">
    <property type="entry name" value="Taq DNA Polymerase, Chain T, domain 4"/>
    <property type="match status" value="1"/>
</dbReference>
<keyword evidence="5 18" id="KW-0808">Transferase</keyword>
<dbReference type="CDD" id="cd06139">
    <property type="entry name" value="DNA_polA_I_Ecoli_like_exo"/>
    <property type="match status" value="1"/>
</dbReference>
<dbReference type="InterPro" id="IPR036397">
    <property type="entry name" value="RNaseH_sf"/>
</dbReference>
<dbReference type="InterPro" id="IPR043502">
    <property type="entry name" value="DNA/RNA_pol_sf"/>
</dbReference>
<comment type="similarity">
    <text evidence="1 18">Belongs to the DNA polymerase type-A family.</text>
</comment>
<keyword evidence="9 18" id="KW-0227">DNA damage</keyword>
<dbReference type="InterPro" id="IPR012337">
    <property type="entry name" value="RNaseH-like_sf"/>
</dbReference>
<evidence type="ECO:0000313" key="22">
    <source>
        <dbReference type="EMBL" id="VFP78352.1"/>
    </source>
</evidence>
<dbReference type="CDD" id="cd08637">
    <property type="entry name" value="DNA_pol_A_pol_I_C"/>
    <property type="match status" value="1"/>
</dbReference>
<dbReference type="GO" id="GO:0008408">
    <property type="term" value="F:3'-5' exonuclease activity"/>
    <property type="evidence" value="ECO:0007669"/>
    <property type="project" value="UniProtKB-UniRule"/>
</dbReference>
<dbReference type="PANTHER" id="PTHR10133">
    <property type="entry name" value="DNA POLYMERASE I"/>
    <property type="match status" value="1"/>
</dbReference>
<dbReference type="GO" id="GO:0008409">
    <property type="term" value="F:5'-3' exonuclease activity"/>
    <property type="evidence" value="ECO:0007669"/>
    <property type="project" value="UniProtKB-UniRule"/>
</dbReference>
<dbReference type="GO" id="GO:0006302">
    <property type="term" value="P:double-strand break repair"/>
    <property type="evidence" value="ECO:0007669"/>
    <property type="project" value="TreeGrafter"/>
</dbReference>
<dbReference type="OrthoDB" id="9806424at2"/>
<dbReference type="InterPro" id="IPR029060">
    <property type="entry name" value="PIN-like_dom_sf"/>
</dbReference>
<proteinExistence type="inferred from homology"/>
<evidence type="ECO:0000256" key="1">
    <source>
        <dbReference type="ARBA" id="ARBA00007705"/>
    </source>
</evidence>
<dbReference type="Pfam" id="PF01367">
    <property type="entry name" value="5_3_exonuc"/>
    <property type="match status" value="1"/>
</dbReference>
<keyword evidence="12 18" id="KW-0239">DNA-directed DNA polymerase</keyword>
<evidence type="ECO:0000256" key="7">
    <source>
        <dbReference type="ARBA" id="ARBA00022705"/>
    </source>
</evidence>
<comment type="function">
    <text evidence="16">In addition to polymerase activity, this DNA polymerase exhibits 3'-5' and 5'-3' exonuclease activity. It is able to utilize nicked circular duplex DNA as a template and can unwind the parental DNA strand from its template.</text>
</comment>
<evidence type="ECO:0000256" key="3">
    <source>
        <dbReference type="ARBA" id="ARBA00012417"/>
    </source>
</evidence>
<dbReference type="PROSITE" id="PS00447">
    <property type="entry name" value="DNA_POLYMERASE_A"/>
    <property type="match status" value="1"/>
</dbReference>
<dbReference type="CDD" id="cd09898">
    <property type="entry name" value="H3TH_53EXO"/>
    <property type="match status" value="1"/>
</dbReference>
<dbReference type="RefSeq" id="WP_157991743.1">
    <property type="nucleotide sequence ID" value="NZ_LR217698.1"/>
</dbReference>
<dbReference type="AlphaFoldDB" id="A0A451CZB3"/>
<dbReference type="PRINTS" id="PR00868">
    <property type="entry name" value="DNAPOLI"/>
</dbReference>
<dbReference type="FunFam" id="1.10.150.20:FF:000003">
    <property type="entry name" value="DNA polymerase I"/>
    <property type="match status" value="1"/>
</dbReference>
<dbReference type="InterPro" id="IPR036279">
    <property type="entry name" value="5-3_exonuclease_C_sf"/>
</dbReference>
<evidence type="ECO:0000256" key="17">
    <source>
        <dbReference type="NCBIfam" id="TIGR00593"/>
    </source>
</evidence>
<evidence type="ECO:0000259" key="21">
    <source>
        <dbReference type="SMART" id="SM00482"/>
    </source>
</evidence>
<dbReference type="SUPFAM" id="SSF88723">
    <property type="entry name" value="PIN domain-like"/>
    <property type="match status" value="1"/>
</dbReference>
<dbReference type="InterPro" id="IPR001098">
    <property type="entry name" value="DNA-dir_DNA_pol_A_palm_dom"/>
</dbReference>
<dbReference type="NCBIfam" id="TIGR00593">
    <property type="entry name" value="pola"/>
    <property type="match status" value="1"/>
</dbReference>
<evidence type="ECO:0000259" key="19">
    <source>
        <dbReference type="SMART" id="SM00474"/>
    </source>
</evidence>
<dbReference type="SMART" id="SM00475">
    <property type="entry name" value="53EXOc"/>
    <property type="match status" value="1"/>
</dbReference>
<dbReference type="InterPro" id="IPR020046">
    <property type="entry name" value="5-3_exonucl_a-hlix_arch_N"/>
</dbReference>
<keyword evidence="13 18" id="KW-0238">DNA-binding</keyword>
<dbReference type="Gene3D" id="3.30.420.10">
    <property type="entry name" value="Ribonuclease H-like superfamily/Ribonuclease H"/>
    <property type="match status" value="1"/>
</dbReference>
<dbReference type="FunFam" id="3.40.50.1010:FF:000001">
    <property type="entry name" value="DNA polymerase I"/>
    <property type="match status" value="1"/>
</dbReference>
<dbReference type="CDD" id="cd09859">
    <property type="entry name" value="PIN_53EXO"/>
    <property type="match status" value="1"/>
</dbReference>
<evidence type="ECO:0000256" key="18">
    <source>
        <dbReference type="RuleBase" id="RU004460"/>
    </source>
</evidence>
<reference evidence="22 23" key="1">
    <citation type="submission" date="2019-02" db="EMBL/GenBank/DDBJ databases">
        <authorList>
            <person name="Manzano-Marin A."/>
            <person name="Manzano-Marin A."/>
        </authorList>
    </citation>
    <scope>NUCLEOTIDE SEQUENCE [LARGE SCALE GENOMIC DNA]</scope>
    <source>
        <strain evidence="22 23">ErCicurtihirsuta</strain>
    </source>
</reference>
<evidence type="ECO:0000256" key="8">
    <source>
        <dbReference type="ARBA" id="ARBA00022722"/>
    </source>
</evidence>
<evidence type="ECO:0000256" key="11">
    <source>
        <dbReference type="ARBA" id="ARBA00022839"/>
    </source>
</evidence>
<keyword evidence="10 18" id="KW-0378">Hydrolase</keyword>
<dbReference type="InterPro" id="IPR002421">
    <property type="entry name" value="5-3_exonuclease"/>
</dbReference>
<keyword evidence="7 18" id="KW-0235">DNA replication</keyword>
<dbReference type="SUPFAM" id="SSF47807">
    <property type="entry name" value="5' to 3' exonuclease, C-terminal subdomain"/>
    <property type="match status" value="1"/>
</dbReference>
<evidence type="ECO:0000256" key="2">
    <source>
        <dbReference type="ARBA" id="ARBA00011541"/>
    </source>
</evidence>
<accession>A0A451CZB3</accession>
<dbReference type="Gene3D" id="3.40.50.1010">
    <property type="entry name" value="5'-nuclease"/>
    <property type="match status" value="1"/>
</dbReference>
<dbReference type="InterPro" id="IPR002298">
    <property type="entry name" value="DNA_polymerase_A"/>
</dbReference>
<organism evidence="22 23">
    <name type="scientific">Candidatus Erwinia haradaeae</name>
    <dbReference type="NCBI Taxonomy" id="1922217"/>
    <lineage>
        <taxon>Bacteria</taxon>
        <taxon>Pseudomonadati</taxon>
        <taxon>Pseudomonadota</taxon>
        <taxon>Gammaproteobacteria</taxon>
        <taxon>Enterobacterales</taxon>
        <taxon>Erwiniaceae</taxon>
        <taxon>Erwinia</taxon>
    </lineage>
</organism>
<dbReference type="GO" id="GO:0003887">
    <property type="term" value="F:DNA-directed DNA polymerase activity"/>
    <property type="evidence" value="ECO:0007669"/>
    <property type="project" value="UniProtKB-UniRule"/>
</dbReference>
<evidence type="ECO:0000256" key="4">
    <source>
        <dbReference type="ARBA" id="ARBA00020311"/>
    </source>
</evidence>
<dbReference type="SUPFAM" id="SSF56672">
    <property type="entry name" value="DNA/RNA polymerases"/>
    <property type="match status" value="1"/>
</dbReference>
<evidence type="ECO:0000256" key="6">
    <source>
        <dbReference type="ARBA" id="ARBA00022695"/>
    </source>
</evidence>
<dbReference type="GO" id="GO:0003677">
    <property type="term" value="F:DNA binding"/>
    <property type="evidence" value="ECO:0007669"/>
    <property type="project" value="UniProtKB-UniRule"/>
</dbReference>
<keyword evidence="11 18" id="KW-0269">Exonuclease</keyword>
<evidence type="ECO:0000256" key="9">
    <source>
        <dbReference type="ARBA" id="ARBA00022763"/>
    </source>
</evidence>
<feature type="domain" description="DNA-directed DNA polymerase family A palm" evidence="21">
    <location>
        <begin position="688"/>
        <end position="895"/>
    </location>
</feature>